<dbReference type="KEGG" id="anp:FK178_06000"/>
<sequence>MKKSSLLFMVVAVVTLSCKDNERSREDDDIMPTETETMQQNRQQQDAAIFNGQDLDGWKAYNSNEVTQWRVEDSAIAFTPAEGQRSGTENIITEKEYTNFELTLEWKISEGGNSGIMWGVQEEEQFNEPYLTGPEIQILDNKAHPDAQNGPIRQAGALYDMVEPSSDVTKPAGEWNNLVLRIDHNENKGTVTLNGTKTTEFPLHGEEWDKLVKNSKFSDWEHFGKHRSGHIALQDHGDKVWYRNIKIKELDK</sequence>
<organism evidence="2 3">
    <name type="scientific">Antarcticibacterium arcticum</name>
    <dbReference type="NCBI Taxonomy" id="2585771"/>
    <lineage>
        <taxon>Bacteria</taxon>
        <taxon>Pseudomonadati</taxon>
        <taxon>Bacteroidota</taxon>
        <taxon>Flavobacteriia</taxon>
        <taxon>Flavobacteriales</taxon>
        <taxon>Flavobacteriaceae</taxon>
        <taxon>Antarcticibacterium</taxon>
    </lineage>
</organism>
<dbReference type="OrthoDB" id="9806233at2"/>
<dbReference type="GO" id="GO:0016787">
    <property type="term" value="F:hydrolase activity"/>
    <property type="evidence" value="ECO:0007669"/>
    <property type="project" value="InterPro"/>
</dbReference>
<dbReference type="EMBL" id="CP042476">
    <property type="protein sequence ID" value="QED37293.1"/>
    <property type="molecule type" value="Genomic_DNA"/>
</dbReference>
<dbReference type="InterPro" id="IPR010496">
    <property type="entry name" value="AL/BT2_dom"/>
</dbReference>
<dbReference type="Pfam" id="PF06439">
    <property type="entry name" value="3keto-disac_hyd"/>
    <property type="match status" value="1"/>
</dbReference>
<gene>
    <name evidence="2" type="ORF">FK178_06000</name>
</gene>
<reference evidence="2 3" key="1">
    <citation type="submission" date="2019-08" db="EMBL/GenBank/DDBJ databases">
        <title>Antarcticibacterium arcticum sp. nov., a bacterium isolated from marine sediment of the Canadian Beaufort Sea.</title>
        <authorList>
            <person name="Lee Y.M."/>
            <person name="Baek K."/>
            <person name="Lee D.-H."/>
            <person name="Shin S.C."/>
            <person name="Jin Y.K."/>
            <person name="Park Y."/>
        </authorList>
    </citation>
    <scope>NUCLEOTIDE SEQUENCE [LARGE SCALE GENOMIC DNA]</scope>
    <source>
        <strain evidence="2 3">PAMC 28998</strain>
    </source>
</reference>
<dbReference type="PROSITE" id="PS51257">
    <property type="entry name" value="PROKAR_LIPOPROTEIN"/>
    <property type="match status" value="1"/>
</dbReference>
<keyword evidence="3" id="KW-1185">Reference proteome</keyword>
<accession>A0A5B8YKY6</accession>
<protein>
    <submittedName>
        <fullName evidence="2">DUF1080 domain-containing protein</fullName>
    </submittedName>
</protein>
<dbReference type="RefSeq" id="WP_146832135.1">
    <property type="nucleotide sequence ID" value="NZ_CP042476.1"/>
</dbReference>
<dbReference type="AlphaFoldDB" id="A0A5B8YKY6"/>
<evidence type="ECO:0000313" key="2">
    <source>
        <dbReference type="EMBL" id="QED37293.1"/>
    </source>
</evidence>
<feature type="domain" description="3-keto-alpha-glucoside-1,2-lyase/3-keto-2-hydroxy-glucal hydratase" evidence="1">
    <location>
        <begin position="48"/>
        <end position="248"/>
    </location>
</feature>
<name>A0A5B8YKY6_9FLAO</name>
<dbReference type="Gene3D" id="2.60.120.560">
    <property type="entry name" value="Exo-inulinase, domain 1"/>
    <property type="match status" value="1"/>
</dbReference>
<proteinExistence type="predicted"/>
<evidence type="ECO:0000313" key="3">
    <source>
        <dbReference type="Proteomes" id="UP000321954"/>
    </source>
</evidence>
<dbReference type="Proteomes" id="UP000321954">
    <property type="component" value="Chromosome"/>
</dbReference>
<evidence type="ECO:0000259" key="1">
    <source>
        <dbReference type="Pfam" id="PF06439"/>
    </source>
</evidence>